<proteinExistence type="predicted"/>
<evidence type="ECO:0000313" key="2">
    <source>
        <dbReference type="Proteomes" id="UP000046155"/>
    </source>
</evidence>
<dbReference type="EMBL" id="CDRZ01000236">
    <property type="protein sequence ID" value="CEO89184.1"/>
    <property type="molecule type" value="Genomic_DNA"/>
</dbReference>
<gene>
    <name evidence="1" type="ORF">SSCH_40008</name>
</gene>
<dbReference type="RefSeq" id="WP_044665192.1">
    <property type="nucleotide sequence ID" value="NZ_CDRZ01000236.1"/>
</dbReference>
<reference evidence="2" key="1">
    <citation type="submission" date="2015-01" db="EMBL/GenBank/DDBJ databases">
        <authorList>
            <person name="Manzoor Shahid"/>
            <person name="Zubair Saima"/>
        </authorList>
    </citation>
    <scope>NUCLEOTIDE SEQUENCE [LARGE SCALE GENOMIC DNA]</scope>
    <source>
        <strain evidence="2">Sp3</strain>
    </source>
</reference>
<organism evidence="1 2">
    <name type="scientific">Syntrophaceticus schinkii</name>
    <dbReference type="NCBI Taxonomy" id="499207"/>
    <lineage>
        <taxon>Bacteria</taxon>
        <taxon>Bacillati</taxon>
        <taxon>Bacillota</taxon>
        <taxon>Clostridia</taxon>
        <taxon>Thermoanaerobacterales</taxon>
        <taxon>Thermoanaerobacterales Family III. Incertae Sedis</taxon>
        <taxon>Syntrophaceticus</taxon>
    </lineage>
</organism>
<accession>A0A0B7MF09</accession>
<protein>
    <submittedName>
        <fullName evidence="1">Uncharacterized protein</fullName>
    </submittedName>
</protein>
<name>A0A0B7MF09_9FIRM</name>
<sequence length="156" mass="18364">MACIGRSLYHCALVEIINKVGYQLEILRTGKFIIYKDNRKIYVDMSGRNLPYYGRNGAEGFPWETYIKLERLDNVEREAKEYGAEAWIAYCYAILSEDYYSYFSTTVNIKGRKFGAKFIDTESFRRYMQERSPHSWDAVDLPRDRVPLITVNPEKI</sequence>
<evidence type="ECO:0000313" key="1">
    <source>
        <dbReference type="EMBL" id="CEO89184.1"/>
    </source>
</evidence>
<keyword evidence="2" id="KW-1185">Reference proteome</keyword>
<dbReference type="AlphaFoldDB" id="A0A0B7MF09"/>
<dbReference type="Proteomes" id="UP000046155">
    <property type="component" value="Unassembled WGS sequence"/>
</dbReference>